<protein>
    <recommendedName>
        <fullName evidence="4">RING-CH-type domain-containing protein</fullName>
    </recommendedName>
</protein>
<keyword evidence="1" id="KW-0812">Transmembrane</keyword>
<sequence>MKLFNKVFATSSKTSSLHSQQLHNDENIPLLSEEHVTSSVKCWCCWESDSTTQNPLIRVCKGCKDVDLQYIHQECIDKYITSLPVPTNRNFEDEEVESNVRDQKFYCTRCLDPYQVEHTKIHPILVLLEDPFLFVAMTLMSICVCILSACCIILLYQHWNTGHYLFQIGWFGLKMTSFSAIMLFFCHGVNIITWNMVLGHCHGKTAKHVLPLEEENQMQDDIETQTSPCETVSPSAETEREHSVLVLIHE</sequence>
<evidence type="ECO:0000313" key="3">
    <source>
        <dbReference type="Proteomes" id="UP001211065"/>
    </source>
</evidence>
<proteinExistence type="predicted"/>
<feature type="transmembrane region" description="Helical" evidence="1">
    <location>
        <begin position="132"/>
        <end position="156"/>
    </location>
</feature>
<dbReference type="AlphaFoldDB" id="A0AAD5TXF4"/>
<evidence type="ECO:0008006" key="4">
    <source>
        <dbReference type="Google" id="ProtNLM"/>
    </source>
</evidence>
<feature type="transmembrane region" description="Helical" evidence="1">
    <location>
        <begin position="176"/>
        <end position="198"/>
    </location>
</feature>
<evidence type="ECO:0000256" key="1">
    <source>
        <dbReference type="SAM" id="Phobius"/>
    </source>
</evidence>
<keyword evidence="3" id="KW-1185">Reference proteome</keyword>
<accession>A0AAD5TXF4</accession>
<dbReference type="InterPro" id="IPR013083">
    <property type="entry name" value="Znf_RING/FYVE/PHD"/>
</dbReference>
<dbReference type="Gene3D" id="3.30.40.10">
    <property type="entry name" value="Zinc/RING finger domain, C3HC4 (zinc finger)"/>
    <property type="match status" value="1"/>
</dbReference>
<reference evidence="2" key="1">
    <citation type="submission" date="2020-05" db="EMBL/GenBank/DDBJ databases">
        <title>Phylogenomic resolution of chytrid fungi.</title>
        <authorList>
            <person name="Stajich J.E."/>
            <person name="Amses K."/>
            <person name="Simmons R."/>
            <person name="Seto K."/>
            <person name="Myers J."/>
            <person name="Bonds A."/>
            <person name="Quandt C.A."/>
            <person name="Barry K."/>
            <person name="Liu P."/>
            <person name="Grigoriev I."/>
            <person name="Longcore J.E."/>
            <person name="James T.Y."/>
        </authorList>
    </citation>
    <scope>NUCLEOTIDE SEQUENCE</scope>
    <source>
        <strain evidence="2">JEL0476</strain>
    </source>
</reference>
<keyword evidence="1" id="KW-1133">Transmembrane helix</keyword>
<gene>
    <name evidence="2" type="ORF">HK099_006618</name>
</gene>
<dbReference type="Proteomes" id="UP001211065">
    <property type="component" value="Unassembled WGS sequence"/>
</dbReference>
<keyword evidence="1" id="KW-0472">Membrane</keyword>
<organism evidence="2 3">
    <name type="scientific">Clydaea vesicula</name>
    <dbReference type="NCBI Taxonomy" id="447962"/>
    <lineage>
        <taxon>Eukaryota</taxon>
        <taxon>Fungi</taxon>
        <taxon>Fungi incertae sedis</taxon>
        <taxon>Chytridiomycota</taxon>
        <taxon>Chytridiomycota incertae sedis</taxon>
        <taxon>Chytridiomycetes</taxon>
        <taxon>Lobulomycetales</taxon>
        <taxon>Lobulomycetaceae</taxon>
        <taxon>Clydaea</taxon>
    </lineage>
</organism>
<evidence type="ECO:0000313" key="2">
    <source>
        <dbReference type="EMBL" id="KAJ3214900.1"/>
    </source>
</evidence>
<name>A0AAD5TXF4_9FUNG</name>
<comment type="caution">
    <text evidence="2">The sequence shown here is derived from an EMBL/GenBank/DDBJ whole genome shotgun (WGS) entry which is preliminary data.</text>
</comment>
<dbReference type="EMBL" id="JADGJW010000584">
    <property type="protein sequence ID" value="KAJ3214900.1"/>
    <property type="molecule type" value="Genomic_DNA"/>
</dbReference>